<evidence type="ECO:0000256" key="14">
    <source>
        <dbReference type="RuleBase" id="RU003691"/>
    </source>
</evidence>
<dbReference type="FunFam" id="3.50.50.60:FF:000141">
    <property type="entry name" value="Glutathione reductase"/>
    <property type="match status" value="1"/>
</dbReference>
<dbReference type="Proteomes" id="UP000286921">
    <property type="component" value="Unassembled WGS sequence"/>
</dbReference>
<dbReference type="Pfam" id="PF07992">
    <property type="entry name" value="Pyr_redox_2"/>
    <property type="match status" value="1"/>
</dbReference>
<dbReference type="PROSITE" id="PS00076">
    <property type="entry name" value="PYRIDINE_REDOX_1"/>
    <property type="match status" value="1"/>
</dbReference>
<dbReference type="EMBL" id="BDHI01000015">
    <property type="protein sequence ID" value="GCB24282.1"/>
    <property type="molecule type" value="Genomic_DNA"/>
</dbReference>
<dbReference type="InterPro" id="IPR016156">
    <property type="entry name" value="FAD/NAD-linked_Rdtase_dimer_sf"/>
</dbReference>
<protein>
    <recommendedName>
        <fullName evidence="5 15">Glutathione reductase</fullName>
        <ecNumber evidence="4 15">1.8.1.7</ecNumber>
    </recommendedName>
</protein>
<name>A0A401KYH0_ASPAW</name>
<dbReference type="GO" id="GO:0045454">
    <property type="term" value="P:cell redox homeostasis"/>
    <property type="evidence" value="ECO:0007669"/>
    <property type="project" value="InterPro"/>
</dbReference>
<dbReference type="PANTHER" id="PTHR42737">
    <property type="entry name" value="GLUTATHIONE REDUCTASE"/>
    <property type="match status" value="1"/>
</dbReference>
<feature type="region of interest" description="Disordered" evidence="16">
    <location>
        <begin position="920"/>
        <end position="945"/>
    </location>
</feature>
<sequence length="983" mass="107431">MLSCPSLRPRPAQALLKNRLLLSPTTSILARSSPIVATPLLQGKGIATAAPSTVIPRRSTLALHSSSPVASRLSTLTRHFSSSSSAADANNMAPTEVKQYDYIVIGGGSGGSGSGRRAAGWYGAKTLIVESGRSGGTCVNVGCVPKKMTWNFASINETLHVAKHYGYDVSENVDKNYRHFKEIRDSTIKRLNGIYERNWGREGIDLVHGRAGFVEPKTIEVTLEDGSKARYTAPHILIAVGGRPSIPDVKGAEHGITSDGFFEIEELPPKIAVVGAGYIAVELAGVMGAVGCETHMFIRGETFLRKFDPMIQKTMTERYEASGIHIHKQHPGLKEVQLIRDGKGKDKLLKLISNDGSEMEVNELLWAVGRLPEVEDLNLDVPGVKLNKSGHIEVDEYQNTSVNGVYALGDVTGHAELTPVAIAAGRQLGNRLFGPDEVRDSKLSYENIPTVVFSHPEVGTVGLTEPEARERYGDDQIKIYHTRFTAMYYDVMPAEEKKKNPTEFKLICAGPEEKVVGLHILGLGVGEMLQGFGVAVKMGATKKDFDSCVAIHPTSAEELVTLPSSPEEALTRSDSVTTCWPIRVPGGACRQCSGPVLDAEAVDKTWEAHIGLRRPPSRLNLLVFVSPTSMRVQGGSRKRKRMSKLSHQLKALINAPAARPNTVPAPPNIQSIYRKIQQGAQSQNLSRSSWLALSTATTMTMNSPESLTELYQLASTSQSAKESLATAEFMREVGLKCISFNGIPRTINCLNAFKASLPESISSQLSQTPTRTPTPENIQEICARGQNLWDSIYRPFEKKLYNKLADSHPDLPVHILNANYGALLSDPKRTTGANVGRLATSIVAIACLRAQTGVGPQVTSHVFGLRKAVEDGTWVADMEAEEGAKWLATKTADAEEDFKELSGWDGSRLEPFFKRYQEEPDLTIGKPDDDSTKSRKEELQMGTDKPSIQKLNKGKKILMQLLYTNYEAKWRKWMISDPVAPTV</sequence>
<gene>
    <name evidence="19" type="ORF">AAWM_07167</name>
</gene>
<evidence type="ECO:0000256" key="9">
    <source>
        <dbReference type="ARBA" id="ARBA00022857"/>
    </source>
</evidence>
<dbReference type="NCBIfam" id="TIGR01421">
    <property type="entry name" value="gluta_reduc_1"/>
    <property type="match status" value="1"/>
</dbReference>
<dbReference type="SUPFAM" id="SSF51905">
    <property type="entry name" value="FAD/NAD(P)-binding domain"/>
    <property type="match status" value="1"/>
</dbReference>
<dbReference type="SUPFAM" id="SSF55424">
    <property type="entry name" value="FAD/NAD-linked reductases, dimerisation (C-terminal) domain"/>
    <property type="match status" value="1"/>
</dbReference>
<dbReference type="FunFam" id="3.30.390.30:FF:000003">
    <property type="entry name" value="Glutathione reductase"/>
    <property type="match status" value="1"/>
</dbReference>
<keyword evidence="12 14" id="KW-0676">Redox-active center</keyword>
<keyword evidence="11" id="KW-1015">Disulfide bond</keyword>
<dbReference type="Gene3D" id="1.20.1290.10">
    <property type="entry name" value="AhpD-like"/>
    <property type="match status" value="1"/>
</dbReference>
<evidence type="ECO:0000256" key="5">
    <source>
        <dbReference type="ARBA" id="ARBA00017111"/>
    </source>
</evidence>
<keyword evidence="8 14" id="KW-0274">FAD</keyword>
<evidence type="ECO:0000256" key="2">
    <source>
        <dbReference type="ARBA" id="ARBA00004496"/>
    </source>
</evidence>
<keyword evidence="20" id="KW-1185">Reference proteome</keyword>
<dbReference type="EC" id="1.8.1.7" evidence="4 15"/>
<evidence type="ECO:0000259" key="18">
    <source>
        <dbReference type="Pfam" id="PF07992"/>
    </source>
</evidence>
<comment type="catalytic activity">
    <reaction evidence="15">
        <text>2 glutathione + NADP(+) = glutathione disulfide + NADPH + H(+)</text>
        <dbReference type="Rhea" id="RHEA:11740"/>
        <dbReference type="ChEBI" id="CHEBI:15378"/>
        <dbReference type="ChEBI" id="CHEBI:57783"/>
        <dbReference type="ChEBI" id="CHEBI:57925"/>
        <dbReference type="ChEBI" id="CHEBI:58297"/>
        <dbReference type="ChEBI" id="CHEBI:58349"/>
        <dbReference type="EC" id="1.8.1.7"/>
    </reaction>
</comment>
<dbReference type="Gene3D" id="3.50.50.60">
    <property type="entry name" value="FAD/NAD(P)-binding domain"/>
    <property type="match status" value="2"/>
</dbReference>
<evidence type="ECO:0000256" key="13">
    <source>
        <dbReference type="ARBA" id="ARBA00056905"/>
    </source>
</evidence>
<evidence type="ECO:0000256" key="11">
    <source>
        <dbReference type="ARBA" id="ARBA00023157"/>
    </source>
</evidence>
<dbReference type="InterPro" id="IPR004099">
    <property type="entry name" value="Pyr_nucl-diS_OxRdtase_dimer"/>
</dbReference>
<dbReference type="GO" id="GO:0005829">
    <property type="term" value="C:cytosol"/>
    <property type="evidence" value="ECO:0007669"/>
    <property type="project" value="TreeGrafter"/>
</dbReference>
<dbReference type="InterPro" id="IPR029032">
    <property type="entry name" value="AhpD-like"/>
</dbReference>
<feature type="domain" description="Pyridine nucleotide-disulphide oxidoreductase dimerisation" evidence="17">
    <location>
        <begin position="448"/>
        <end position="561"/>
    </location>
</feature>
<comment type="caution">
    <text evidence="19">The sequence shown here is derived from an EMBL/GenBank/DDBJ whole genome shotgun (WGS) entry which is preliminary data.</text>
</comment>
<evidence type="ECO:0000256" key="6">
    <source>
        <dbReference type="ARBA" id="ARBA00022490"/>
    </source>
</evidence>
<evidence type="ECO:0000256" key="1">
    <source>
        <dbReference type="ARBA" id="ARBA00001974"/>
    </source>
</evidence>
<organism evidence="19 20">
    <name type="scientific">Aspergillus awamori</name>
    <name type="common">Black koji mold</name>
    <dbReference type="NCBI Taxonomy" id="105351"/>
    <lineage>
        <taxon>Eukaryota</taxon>
        <taxon>Fungi</taxon>
        <taxon>Dikarya</taxon>
        <taxon>Ascomycota</taxon>
        <taxon>Pezizomycotina</taxon>
        <taxon>Eurotiomycetes</taxon>
        <taxon>Eurotiomycetidae</taxon>
        <taxon>Eurotiales</taxon>
        <taxon>Aspergillaceae</taxon>
        <taxon>Aspergillus</taxon>
    </lineage>
</organism>
<evidence type="ECO:0000259" key="17">
    <source>
        <dbReference type="Pfam" id="PF02852"/>
    </source>
</evidence>
<keyword evidence="10 14" id="KW-0560">Oxidoreductase</keyword>
<evidence type="ECO:0000256" key="3">
    <source>
        <dbReference type="ARBA" id="ARBA00007532"/>
    </source>
</evidence>
<evidence type="ECO:0000256" key="10">
    <source>
        <dbReference type="ARBA" id="ARBA00023002"/>
    </source>
</evidence>
<dbReference type="GO" id="GO:0005739">
    <property type="term" value="C:mitochondrion"/>
    <property type="evidence" value="ECO:0007669"/>
    <property type="project" value="TreeGrafter"/>
</dbReference>
<dbReference type="InterPro" id="IPR023753">
    <property type="entry name" value="FAD/NAD-binding_dom"/>
</dbReference>
<dbReference type="InterPro" id="IPR012999">
    <property type="entry name" value="Pyr_OxRdtase_I_AS"/>
</dbReference>
<evidence type="ECO:0000256" key="8">
    <source>
        <dbReference type="ARBA" id="ARBA00022827"/>
    </source>
</evidence>
<comment type="similarity">
    <text evidence="3 14">Belongs to the class-I pyridine nucleotide-disulfide oxidoreductase family.</text>
</comment>
<keyword evidence="6 15" id="KW-0963">Cytoplasm</keyword>
<proteinExistence type="inferred from homology"/>
<comment type="subcellular location">
    <subcellularLocation>
        <location evidence="2 15">Cytoplasm</location>
    </subcellularLocation>
</comment>
<dbReference type="Pfam" id="PF02852">
    <property type="entry name" value="Pyr_redox_dim"/>
    <property type="match status" value="1"/>
</dbReference>
<dbReference type="GO" id="GO:0006749">
    <property type="term" value="P:glutathione metabolic process"/>
    <property type="evidence" value="ECO:0007669"/>
    <property type="project" value="InterPro"/>
</dbReference>
<feature type="compositionally biased region" description="Basic and acidic residues" evidence="16">
    <location>
        <begin position="926"/>
        <end position="939"/>
    </location>
</feature>
<dbReference type="PRINTS" id="PR00411">
    <property type="entry name" value="PNDRDTASEI"/>
</dbReference>
<accession>A0A401KYH0</accession>
<dbReference type="PANTHER" id="PTHR42737:SF1">
    <property type="entry name" value="GLUTATHIONE REDUCTASE"/>
    <property type="match status" value="1"/>
</dbReference>
<keyword evidence="7 14" id="KW-0285">Flavoprotein</keyword>
<evidence type="ECO:0000256" key="7">
    <source>
        <dbReference type="ARBA" id="ARBA00022630"/>
    </source>
</evidence>
<dbReference type="NCBIfam" id="NF004776">
    <property type="entry name" value="PRK06116.1"/>
    <property type="match status" value="1"/>
</dbReference>
<comment type="function">
    <text evidence="13 15">Catalyzes the reduction of glutathione disulfide (GSSG) to reduced glutathione (GSH). Constitutes the major mechanism to maintain a high GSH:GSSG ratio in the cytosol.</text>
</comment>
<dbReference type="GO" id="GO:0050661">
    <property type="term" value="F:NADP binding"/>
    <property type="evidence" value="ECO:0007669"/>
    <property type="project" value="InterPro"/>
</dbReference>
<reference evidence="19 20" key="1">
    <citation type="submission" date="2016-09" db="EMBL/GenBank/DDBJ databases">
        <title>Aspergillus awamori IFM 58123T.</title>
        <authorList>
            <person name="Kusuya Y."/>
            <person name="Shimizu M."/>
            <person name="Takahashi H."/>
            <person name="Yaguchi T."/>
        </authorList>
    </citation>
    <scope>NUCLEOTIDE SEQUENCE [LARGE SCALE GENOMIC DNA]</scope>
    <source>
        <strain evidence="19 20">IFM 58123</strain>
    </source>
</reference>
<dbReference type="SUPFAM" id="SSF69118">
    <property type="entry name" value="AhpD-like"/>
    <property type="match status" value="1"/>
</dbReference>
<dbReference type="InterPro" id="IPR046952">
    <property type="entry name" value="GSHR/TRXR-like"/>
</dbReference>
<dbReference type="GO" id="GO:0004362">
    <property type="term" value="F:glutathione-disulfide reductase (NADPH) activity"/>
    <property type="evidence" value="ECO:0007669"/>
    <property type="project" value="UniProtKB-EC"/>
</dbReference>
<dbReference type="PRINTS" id="PR00368">
    <property type="entry name" value="FADPNR"/>
</dbReference>
<dbReference type="Gene3D" id="3.30.390.30">
    <property type="match status" value="1"/>
</dbReference>
<dbReference type="GO" id="GO:0050660">
    <property type="term" value="F:flavin adenine dinucleotide binding"/>
    <property type="evidence" value="ECO:0007669"/>
    <property type="project" value="InterPro"/>
</dbReference>
<evidence type="ECO:0000313" key="20">
    <source>
        <dbReference type="Proteomes" id="UP000286921"/>
    </source>
</evidence>
<dbReference type="InterPro" id="IPR006322">
    <property type="entry name" value="Glutathione_Rdtase_euk/bac"/>
</dbReference>
<evidence type="ECO:0000256" key="15">
    <source>
        <dbReference type="RuleBase" id="RU365016"/>
    </source>
</evidence>
<dbReference type="AlphaFoldDB" id="A0A401KYH0"/>
<dbReference type="STRING" id="105351.A0A401KYH0"/>
<feature type="domain" description="FAD/NAD(P)-binding" evidence="18">
    <location>
        <begin position="100"/>
        <end position="425"/>
    </location>
</feature>
<evidence type="ECO:0000256" key="16">
    <source>
        <dbReference type="SAM" id="MobiDB-lite"/>
    </source>
</evidence>
<evidence type="ECO:0000256" key="12">
    <source>
        <dbReference type="ARBA" id="ARBA00023284"/>
    </source>
</evidence>
<comment type="cofactor">
    <cofactor evidence="1 15">
        <name>FAD</name>
        <dbReference type="ChEBI" id="CHEBI:57692"/>
    </cofactor>
</comment>
<keyword evidence="9 15" id="KW-0521">NADP</keyword>
<dbReference type="GO" id="GO:0034599">
    <property type="term" value="P:cellular response to oxidative stress"/>
    <property type="evidence" value="ECO:0007669"/>
    <property type="project" value="TreeGrafter"/>
</dbReference>
<evidence type="ECO:0000313" key="19">
    <source>
        <dbReference type="EMBL" id="GCB24282.1"/>
    </source>
</evidence>
<evidence type="ECO:0000256" key="4">
    <source>
        <dbReference type="ARBA" id="ARBA00012607"/>
    </source>
</evidence>
<dbReference type="InterPro" id="IPR036188">
    <property type="entry name" value="FAD/NAD-bd_sf"/>
</dbReference>